<keyword evidence="2" id="KW-1185">Reference proteome</keyword>
<gene>
    <name evidence="1" type="ORF">K432DRAFT_381743</name>
</gene>
<name>A0A8E2EBX2_9PEZI</name>
<dbReference type="Proteomes" id="UP000250266">
    <property type="component" value="Unassembled WGS sequence"/>
</dbReference>
<sequence>MYIPPSTFHFPPSPTTFPPHFLLSAFRLCRFRLISVSLLHFPLSLHADEAMSMAQAAELGASRTPRTAVRLAKRQWACRRLCWRSWREGVVECDA</sequence>
<dbReference type="AlphaFoldDB" id="A0A8E2EBX2"/>
<evidence type="ECO:0000313" key="1">
    <source>
        <dbReference type="EMBL" id="OCK80985.1"/>
    </source>
</evidence>
<dbReference type="EMBL" id="KV744938">
    <property type="protein sequence ID" value="OCK80985.1"/>
    <property type="molecule type" value="Genomic_DNA"/>
</dbReference>
<evidence type="ECO:0000313" key="2">
    <source>
        <dbReference type="Proteomes" id="UP000250266"/>
    </source>
</evidence>
<protein>
    <submittedName>
        <fullName evidence="1">Uncharacterized protein</fullName>
    </submittedName>
</protein>
<accession>A0A8E2EBX2</accession>
<proteinExistence type="predicted"/>
<organism evidence="1 2">
    <name type="scientific">Lepidopterella palustris CBS 459.81</name>
    <dbReference type="NCBI Taxonomy" id="1314670"/>
    <lineage>
        <taxon>Eukaryota</taxon>
        <taxon>Fungi</taxon>
        <taxon>Dikarya</taxon>
        <taxon>Ascomycota</taxon>
        <taxon>Pezizomycotina</taxon>
        <taxon>Dothideomycetes</taxon>
        <taxon>Pleosporomycetidae</taxon>
        <taxon>Mytilinidiales</taxon>
        <taxon>Argynnaceae</taxon>
        <taxon>Lepidopterella</taxon>
    </lineage>
</organism>
<reference evidence="1 2" key="1">
    <citation type="journal article" date="2016" name="Nat. Commun.">
        <title>Ectomycorrhizal ecology is imprinted in the genome of the dominant symbiotic fungus Cenococcum geophilum.</title>
        <authorList>
            <consortium name="DOE Joint Genome Institute"/>
            <person name="Peter M."/>
            <person name="Kohler A."/>
            <person name="Ohm R.A."/>
            <person name="Kuo A."/>
            <person name="Krutzmann J."/>
            <person name="Morin E."/>
            <person name="Arend M."/>
            <person name="Barry K.W."/>
            <person name="Binder M."/>
            <person name="Choi C."/>
            <person name="Clum A."/>
            <person name="Copeland A."/>
            <person name="Grisel N."/>
            <person name="Haridas S."/>
            <person name="Kipfer T."/>
            <person name="LaButti K."/>
            <person name="Lindquist E."/>
            <person name="Lipzen A."/>
            <person name="Maire R."/>
            <person name="Meier B."/>
            <person name="Mihaltcheva S."/>
            <person name="Molinier V."/>
            <person name="Murat C."/>
            <person name="Poggeler S."/>
            <person name="Quandt C.A."/>
            <person name="Sperisen C."/>
            <person name="Tritt A."/>
            <person name="Tisserant E."/>
            <person name="Crous P.W."/>
            <person name="Henrissat B."/>
            <person name="Nehls U."/>
            <person name="Egli S."/>
            <person name="Spatafora J.W."/>
            <person name="Grigoriev I.V."/>
            <person name="Martin F.M."/>
        </authorList>
    </citation>
    <scope>NUCLEOTIDE SEQUENCE [LARGE SCALE GENOMIC DNA]</scope>
    <source>
        <strain evidence="1 2">CBS 459.81</strain>
    </source>
</reference>